<gene>
    <name evidence="2" type="ORF">EYF80_054400</name>
</gene>
<name>A0A4Z2F2R3_9TELE</name>
<feature type="compositionally biased region" description="Low complexity" evidence="1">
    <location>
        <begin position="8"/>
        <end position="17"/>
    </location>
</feature>
<dbReference type="EMBL" id="SRLO01001769">
    <property type="protein sequence ID" value="TNN35439.1"/>
    <property type="molecule type" value="Genomic_DNA"/>
</dbReference>
<protein>
    <submittedName>
        <fullName evidence="2">Uncharacterized protein</fullName>
    </submittedName>
</protein>
<proteinExistence type="predicted"/>
<sequence>MVSNEQGSSPCASSPPSAHWPWGKTRSSAFSTKEKAPASSGRRAGDSARPGGASARWDAGTMAPMALLKSPGPRTMEATSRLSFTLLP</sequence>
<evidence type="ECO:0000313" key="2">
    <source>
        <dbReference type="EMBL" id="TNN35439.1"/>
    </source>
</evidence>
<dbReference type="AlphaFoldDB" id="A0A4Z2F2R3"/>
<feature type="region of interest" description="Disordered" evidence="1">
    <location>
        <begin position="1"/>
        <end position="88"/>
    </location>
</feature>
<reference evidence="2 3" key="1">
    <citation type="submission" date="2019-03" db="EMBL/GenBank/DDBJ databases">
        <title>First draft genome of Liparis tanakae, snailfish: a comprehensive survey of snailfish specific genes.</title>
        <authorList>
            <person name="Kim W."/>
            <person name="Song I."/>
            <person name="Jeong J.-H."/>
            <person name="Kim D."/>
            <person name="Kim S."/>
            <person name="Ryu S."/>
            <person name="Song J.Y."/>
            <person name="Lee S.K."/>
        </authorList>
    </citation>
    <scope>NUCLEOTIDE SEQUENCE [LARGE SCALE GENOMIC DNA]</scope>
    <source>
        <tissue evidence="2">Muscle</tissue>
    </source>
</reference>
<dbReference type="Proteomes" id="UP000314294">
    <property type="component" value="Unassembled WGS sequence"/>
</dbReference>
<accession>A0A4Z2F2R3</accession>
<comment type="caution">
    <text evidence="2">The sequence shown here is derived from an EMBL/GenBank/DDBJ whole genome shotgun (WGS) entry which is preliminary data.</text>
</comment>
<evidence type="ECO:0000256" key="1">
    <source>
        <dbReference type="SAM" id="MobiDB-lite"/>
    </source>
</evidence>
<feature type="compositionally biased region" description="Polar residues" evidence="1">
    <location>
        <begin position="77"/>
        <end position="88"/>
    </location>
</feature>
<keyword evidence="3" id="KW-1185">Reference proteome</keyword>
<evidence type="ECO:0000313" key="3">
    <source>
        <dbReference type="Proteomes" id="UP000314294"/>
    </source>
</evidence>
<organism evidence="2 3">
    <name type="scientific">Liparis tanakae</name>
    <name type="common">Tanaka's snailfish</name>
    <dbReference type="NCBI Taxonomy" id="230148"/>
    <lineage>
        <taxon>Eukaryota</taxon>
        <taxon>Metazoa</taxon>
        <taxon>Chordata</taxon>
        <taxon>Craniata</taxon>
        <taxon>Vertebrata</taxon>
        <taxon>Euteleostomi</taxon>
        <taxon>Actinopterygii</taxon>
        <taxon>Neopterygii</taxon>
        <taxon>Teleostei</taxon>
        <taxon>Neoteleostei</taxon>
        <taxon>Acanthomorphata</taxon>
        <taxon>Eupercaria</taxon>
        <taxon>Perciformes</taxon>
        <taxon>Cottioidei</taxon>
        <taxon>Cottales</taxon>
        <taxon>Liparidae</taxon>
        <taxon>Liparis</taxon>
    </lineage>
</organism>